<dbReference type="InterPro" id="IPR040362">
    <property type="entry name" value="RELCH"/>
</dbReference>
<dbReference type="PANTHER" id="PTHR32059">
    <property type="entry name" value="RAB11-BINDING PROTEIN RELCH"/>
    <property type="match status" value="1"/>
</dbReference>
<dbReference type="STRING" id="102285.A0A0R3U0T2"/>
<dbReference type="PANTHER" id="PTHR32059:SF0">
    <property type="entry name" value="RAB11-BINDING PROTEIN RELCH"/>
    <property type="match status" value="1"/>
</dbReference>
<dbReference type="InterPro" id="IPR011989">
    <property type="entry name" value="ARM-like"/>
</dbReference>
<reference evidence="2 3" key="2">
    <citation type="submission" date="2018-11" db="EMBL/GenBank/DDBJ databases">
        <authorList>
            <consortium name="Pathogen Informatics"/>
        </authorList>
    </citation>
    <scope>NUCLEOTIDE SEQUENCE [LARGE SCALE GENOMIC DNA]</scope>
</reference>
<dbReference type="Gene3D" id="1.25.10.10">
    <property type="entry name" value="Leucine-rich Repeat Variant"/>
    <property type="match status" value="1"/>
</dbReference>
<accession>A0A0R3U0T2</accession>
<dbReference type="GO" id="GO:0005802">
    <property type="term" value="C:trans-Golgi network"/>
    <property type="evidence" value="ECO:0007669"/>
    <property type="project" value="InterPro"/>
</dbReference>
<keyword evidence="3" id="KW-1185">Reference proteome</keyword>
<dbReference type="GO" id="GO:0032367">
    <property type="term" value="P:intracellular cholesterol transport"/>
    <property type="evidence" value="ECO:0007669"/>
    <property type="project" value="InterPro"/>
</dbReference>
<evidence type="ECO:0000313" key="4">
    <source>
        <dbReference type="WBParaSite" id="HNAJ_0001373101-mRNA-1"/>
    </source>
</evidence>
<dbReference type="InterPro" id="IPR016024">
    <property type="entry name" value="ARM-type_fold"/>
</dbReference>
<feature type="region of interest" description="Disordered" evidence="1">
    <location>
        <begin position="23"/>
        <end position="72"/>
    </location>
</feature>
<gene>
    <name evidence="2" type="ORF">HNAJ_LOCUS13705</name>
</gene>
<evidence type="ECO:0000256" key="1">
    <source>
        <dbReference type="SAM" id="MobiDB-lite"/>
    </source>
</evidence>
<dbReference type="SUPFAM" id="SSF48371">
    <property type="entry name" value="ARM repeat"/>
    <property type="match status" value="1"/>
</dbReference>
<feature type="compositionally biased region" description="Polar residues" evidence="1">
    <location>
        <begin position="23"/>
        <end position="36"/>
    </location>
</feature>
<evidence type="ECO:0000313" key="3">
    <source>
        <dbReference type="Proteomes" id="UP000278807"/>
    </source>
</evidence>
<dbReference type="EMBL" id="UZAE01015928">
    <property type="protein sequence ID" value="VDO16790.1"/>
    <property type="molecule type" value="Genomic_DNA"/>
</dbReference>
<dbReference type="AlphaFoldDB" id="A0A0R3U0T2"/>
<dbReference type="Proteomes" id="UP000278807">
    <property type="component" value="Unassembled WGS sequence"/>
</dbReference>
<proteinExistence type="predicted"/>
<evidence type="ECO:0000313" key="2">
    <source>
        <dbReference type="EMBL" id="VDO16790.1"/>
    </source>
</evidence>
<feature type="compositionally biased region" description="Polar residues" evidence="1">
    <location>
        <begin position="60"/>
        <end position="72"/>
    </location>
</feature>
<reference evidence="4" key="1">
    <citation type="submission" date="2017-02" db="UniProtKB">
        <authorList>
            <consortium name="WormBaseParasite"/>
        </authorList>
    </citation>
    <scope>IDENTIFICATION</scope>
</reference>
<dbReference type="OrthoDB" id="1695393at2759"/>
<organism evidence="4">
    <name type="scientific">Rodentolepis nana</name>
    <name type="common">Dwarf tapeworm</name>
    <name type="synonym">Hymenolepis nana</name>
    <dbReference type="NCBI Taxonomy" id="102285"/>
    <lineage>
        <taxon>Eukaryota</taxon>
        <taxon>Metazoa</taxon>
        <taxon>Spiralia</taxon>
        <taxon>Lophotrochozoa</taxon>
        <taxon>Platyhelminthes</taxon>
        <taxon>Cestoda</taxon>
        <taxon>Eucestoda</taxon>
        <taxon>Cyclophyllidea</taxon>
        <taxon>Hymenolepididae</taxon>
        <taxon>Rodentolepis</taxon>
    </lineage>
</organism>
<protein>
    <submittedName>
        <fullName evidence="4">Maestro heat-like repeat-containing protein family member 7</fullName>
    </submittedName>
</protein>
<dbReference type="WBParaSite" id="HNAJ_0001373101-mRNA-1">
    <property type="protein sequence ID" value="HNAJ_0001373101-mRNA-1"/>
    <property type="gene ID" value="HNAJ_0001373101"/>
</dbReference>
<name>A0A0R3U0T2_RODNA</name>
<sequence>MKVSLLFSNAEYPLLVGTTLKTSSKNSTQVEPQTLGKQEDSVSEEIQKSVQDCDQEEETMTSPAKCSTTSTIDPKNAESTDAFRKLVINQPLFTRKVAMSTALSMRIDYFYVIKKTLFMSEIVILISLLSFDGFILELADDFVTAVEEVKPLFGKKGACVTLKNTHGCFEAHKSIALIPIGDASLERCAPEFVRCASELLPPMDTEGDVPLEVCRLADSLDEIIVTIGSQIEDILKYLPDERKALALPLLVQAICLHPDGAVRDKLLRTLFNLFTDSSEMDTSKVEMKRIVTILRQCRDLAKCLGPSRIESELLPQIWSQLNERPSIYLRKVLLFACGVIAPATPVSTFVYLVL</sequence>
<dbReference type="GO" id="GO:0055037">
    <property type="term" value="C:recycling endosome"/>
    <property type="evidence" value="ECO:0007669"/>
    <property type="project" value="TreeGrafter"/>
</dbReference>